<dbReference type="PANTHER" id="PTHR22603">
    <property type="entry name" value="CHOLINE/ETHANOALAMINE KINASE"/>
    <property type="match status" value="1"/>
</dbReference>
<keyword evidence="5" id="KW-0808">Transferase</keyword>
<dbReference type="PANTHER" id="PTHR22603:SF93">
    <property type="entry name" value="RE24176P"/>
    <property type="match status" value="1"/>
</dbReference>
<dbReference type="InterPro" id="IPR011009">
    <property type="entry name" value="Kinase-like_dom_sf"/>
</dbReference>
<dbReference type="Pfam" id="PF01633">
    <property type="entry name" value="Choline_kinase"/>
    <property type="match status" value="1"/>
</dbReference>
<evidence type="ECO:0000256" key="2">
    <source>
        <dbReference type="ARBA" id="ARBA00023264"/>
    </source>
</evidence>
<evidence type="ECO:0000313" key="5">
    <source>
        <dbReference type="EMBL" id="KAG0712215.1"/>
    </source>
</evidence>
<evidence type="ECO:0000256" key="1">
    <source>
        <dbReference type="ARBA" id="ARBA00023209"/>
    </source>
</evidence>
<dbReference type="OrthoDB" id="3649325at2759"/>
<keyword evidence="1" id="KW-0444">Lipid biosynthesis</keyword>
<protein>
    <submittedName>
        <fullName evidence="5">Choline kinase alpha</fullName>
    </submittedName>
</protein>
<sequence length="618" mass="72500">MVLKEEMMVKEEMMMVEEEEEEEKEMMVEEEWWMVDEEEEEMKVEEEEMMMEEEEEEEMMEEEEEMKVEEEEMMMEEEEEEEMMEEEEEEEMMVEEEMMMVEEEEEEEEEMILVEEEEEEEEEEEMMVDEEEMKEEEEEMMVEEEEEEEGKKTILLLFGGLSNLLYYCALPPSHPPKATEPPEVLLRIYGQNRDARRHCLTPVGKCYDERLYFGVKDSESVAVTDLEYDAQSDTERNDAGRVYYEENEPQIVMGSYMFEPEYEVDEQVLAEPEVHGEDALESVLAESVIFALLSERRLGPRLYGVFPGGRLEQFIPARPLFTRELADPDLSAIIATKMANIHALNVPISKEPSWIWSTMERWLRKSQEFLSQKPQVAREQEGGLVERLQRVNYGKEMEFLRQVVAKVQSPVVFAHNDMQEGNILLKTGPKPATGNDRIALIDFEYCSYNYRGFDLANHFCEWMYEYKLPVHPYFTVDCDNYPSRQKQVSFIRTYLDAYERTRRGKPAAAAAAQLPMNNGIEETFAALHQRGVCEPQQPASSPPCHPAEETLLQEVAAFIPVSHLFWALWSIVQSQASTIPFGYMDYAVTRMDHYFKDKAKLRLDQLTKRKSEAITEEG</sequence>
<evidence type="ECO:0000256" key="4">
    <source>
        <dbReference type="SAM" id="MobiDB-lite"/>
    </source>
</evidence>
<dbReference type="GO" id="GO:0004103">
    <property type="term" value="F:choline kinase activity"/>
    <property type="evidence" value="ECO:0007669"/>
    <property type="project" value="TreeGrafter"/>
</dbReference>
<evidence type="ECO:0000313" key="6">
    <source>
        <dbReference type="Proteomes" id="UP000770661"/>
    </source>
</evidence>
<comment type="caution">
    <text evidence="5">The sequence shown here is derived from an EMBL/GenBank/DDBJ whole genome shotgun (WGS) entry which is preliminary data.</text>
</comment>
<dbReference type="GO" id="GO:0004305">
    <property type="term" value="F:ethanolamine kinase activity"/>
    <property type="evidence" value="ECO:0007669"/>
    <property type="project" value="TreeGrafter"/>
</dbReference>
<comment type="similarity">
    <text evidence="3">Belongs to the choline/ethanolamine kinase family.</text>
</comment>
<keyword evidence="2" id="KW-1208">Phospholipid metabolism</keyword>
<keyword evidence="1" id="KW-0594">Phospholipid biosynthesis</keyword>
<dbReference type="Proteomes" id="UP000770661">
    <property type="component" value="Unassembled WGS sequence"/>
</dbReference>
<dbReference type="EMBL" id="JACEEZ010022645">
    <property type="protein sequence ID" value="KAG0712215.1"/>
    <property type="molecule type" value="Genomic_DNA"/>
</dbReference>
<keyword evidence="1" id="KW-0443">Lipid metabolism</keyword>
<dbReference type="AlphaFoldDB" id="A0A8J5CID1"/>
<keyword evidence="6" id="KW-1185">Reference proteome</keyword>
<gene>
    <name evidence="5" type="primary">Chka</name>
    <name evidence="5" type="ORF">GWK47_018994</name>
</gene>
<keyword evidence="5" id="KW-0418">Kinase</keyword>
<dbReference type="GO" id="GO:0006646">
    <property type="term" value="P:phosphatidylethanolamine biosynthetic process"/>
    <property type="evidence" value="ECO:0007669"/>
    <property type="project" value="TreeGrafter"/>
</dbReference>
<dbReference type="CDD" id="cd05156">
    <property type="entry name" value="ChoK_euk"/>
    <property type="match status" value="1"/>
</dbReference>
<proteinExistence type="inferred from homology"/>
<name>A0A8J5CID1_CHIOP</name>
<dbReference type="Gene3D" id="3.90.1200.10">
    <property type="match status" value="1"/>
</dbReference>
<dbReference type="Gene3D" id="3.30.200.20">
    <property type="entry name" value="Phosphorylase Kinase, domain 1"/>
    <property type="match status" value="2"/>
</dbReference>
<evidence type="ECO:0000256" key="3">
    <source>
        <dbReference type="ARBA" id="ARBA00038211"/>
    </source>
</evidence>
<feature type="region of interest" description="Disordered" evidence="4">
    <location>
        <begin position="1"/>
        <end position="87"/>
    </location>
</feature>
<accession>A0A8J5CID1</accession>
<feature type="compositionally biased region" description="Basic and acidic residues" evidence="4">
    <location>
        <begin position="1"/>
        <end position="13"/>
    </location>
</feature>
<dbReference type="GO" id="GO:0005737">
    <property type="term" value="C:cytoplasm"/>
    <property type="evidence" value="ECO:0007669"/>
    <property type="project" value="TreeGrafter"/>
</dbReference>
<feature type="compositionally biased region" description="Acidic residues" evidence="4">
    <location>
        <begin position="14"/>
        <end position="87"/>
    </location>
</feature>
<reference evidence="5" key="1">
    <citation type="submission" date="2020-07" db="EMBL/GenBank/DDBJ databases">
        <title>The High-quality genome of the commercially important snow crab, Chionoecetes opilio.</title>
        <authorList>
            <person name="Jeong J.-H."/>
            <person name="Ryu S."/>
        </authorList>
    </citation>
    <scope>NUCLEOTIDE SEQUENCE</scope>
    <source>
        <strain evidence="5">MADBK_172401_WGS</strain>
        <tissue evidence="5">Digestive gland</tissue>
    </source>
</reference>
<feature type="region of interest" description="Disordered" evidence="4">
    <location>
        <begin position="103"/>
        <end position="134"/>
    </location>
</feature>
<dbReference type="SUPFAM" id="SSF56112">
    <property type="entry name" value="Protein kinase-like (PK-like)"/>
    <property type="match status" value="1"/>
</dbReference>
<organism evidence="5 6">
    <name type="scientific">Chionoecetes opilio</name>
    <name type="common">Atlantic snow crab</name>
    <name type="synonym">Cancer opilio</name>
    <dbReference type="NCBI Taxonomy" id="41210"/>
    <lineage>
        <taxon>Eukaryota</taxon>
        <taxon>Metazoa</taxon>
        <taxon>Ecdysozoa</taxon>
        <taxon>Arthropoda</taxon>
        <taxon>Crustacea</taxon>
        <taxon>Multicrustacea</taxon>
        <taxon>Malacostraca</taxon>
        <taxon>Eumalacostraca</taxon>
        <taxon>Eucarida</taxon>
        <taxon>Decapoda</taxon>
        <taxon>Pleocyemata</taxon>
        <taxon>Brachyura</taxon>
        <taxon>Eubrachyura</taxon>
        <taxon>Majoidea</taxon>
        <taxon>Majidae</taxon>
        <taxon>Chionoecetes</taxon>
    </lineage>
</organism>